<comment type="caution">
    <text evidence="2">The sequence shown here is derived from an EMBL/GenBank/DDBJ whole genome shotgun (WGS) entry which is preliminary data.</text>
</comment>
<keyword evidence="3" id="KW-1185">Reference proteome</keyword>
<organism evidence="2 3">
    <name type="scientific">Elysia crispata</name>
    <name type="common">lettuce slug</name>
    <dbReference type="NCBI Taxonomy" id="231223"/>
    <lineage>
        <taxon>Eukaryota</taxon>
        <taxon>Metazoa</taxon>
        <taxon>Spiralia</taxon>
        <taxon>Lophotrochozoa</taxon>
        <taxon>Mollusca</taxon>
        <taxon>Gastropoda</taxon>
        <taxon>Heterobranchia</taxon>
        <taxon>Euthyneura</taxon>
        <taxon>Panpulmonata</taxon>
        <taxon>Sacoglossa</taxon>
        <taxon>Placobranchoidea</taxon>
        <taxon>Plakobranchidae</taxon>
        <taxon>Elysia</taxon>
    </lineage>
</organism>
<name>A0AAE0XTN2_9GAST</name>
<feature type="region of interest" description="Disordered" evidence="1">
    <location>
        <begin position="57"/>
        <end position="82"/>
    </location>
</feature>
<dbReference type="Proteomes" id="UP001283361">
    <property type="component" value="Unassembled WGS sequence"/>
</dbReference>
<accession>A0AAE0XTN2</accession>
<sequence length="111" mass="12193">MVHARYMSREVKVTAQAQAQWRKMVLCGRKLHIAYVNGEDNEMVTAVILETRAVMRPKPPEITGPEPGRVHTPGIRIPTRLSTTPADLDRDLLSANGPELGDCGASAFLTN</sequence>
<protein>
    <submittedName>
        <fullName evidence="2">Uncharacterized protein</fullName>
    </submittedName>
</protein>
<evidence type="ECO:0000256" key="1">
    <source>
        <dbReference type="SAM" id="MobiDB-lite"/>
    </source>
</evidence>
<gene>
    <name evidence="2" type="ORF">RRG08_045057</name>
</gene>
<evidence type="ECO:0000313" key="2">
    <source>
        <dbReference type="EMBL" id="KAK3712070.1"/>
    </source>
</evidence>
<dbReference type="EMBL" id="JAWDGP010007592">
    <property type="protein sequence ID" value="KAK3712070.1"/>
    <property type="molecule type" value="Genomic_DNA"/>
</dbReference>
<dbReference type="AlphaFoldDB" id="A0AAE0XTN2"/>
<evidence type="ECO:0000313" key="3">
    <source>
        <dbReference type="Proteomes" id="UP001283361"/>
    </source>
</evidence>
<proteinExistence type="predicted"/>
<reference evidence="2" key="1">
    <citation type="journal article" date="2023" name="G3 (Bethesda)">
        <title>A reference genome for the long-term kleptoplast-retaining sea slug Elysia crispata morphotype clarki.</title>
        <authorList>
            <person name="Eastman K.E."/>
            <person name="Pendleton A.L."/>
            <person name="Shaikh M.A."/>
            <person name="Suttiyut T."/>
            <person name="Ogas R."/>
            <person name="Tomko P."/>
            <person name="Gavelis G."/>
            <person name="Widhalm J.R."/>
            <person name="Wisecaver J.H."/>
        </authorList>
    </citation>
    <scope>NUCLEOTIDE SEQUENCE</scope>
    <source>
        <strain evidence="2">ECLA1</strain>
    </source>
</reference>